<feature type="non-terminal residue" evidence="1">
    <location>
        <position position="1"/>
    </location>
</feature>
<dbReference type="AlphaFoldDB" id="A0A381XMZ4"/>
<name>A0A381XMZ4_9ZZZZ</name>
<protein>
    <submittedName>
        <fullName evidence="1">Uncharacterized protein</fullName>
    </submittedName>
</protein>
<dbReference type="Gene3D" id="2.30.30.100">
    <property type="match status" value="1"/>
</dbReference>
<dbReference type="EMBL" id="UINC01015744">
    <property type="protein sequence ID" value="SVA66068.1"/>
    <property type="molecule type" value="Genomic_DNA"/>
</dbReference>
<proteinExistence type="predicted"/>
<gene>
    <name evidence="1" type="ORF">METZ01_LOCUS118922</name>
</gene>
<accession>A0A381XMZ4</accession>
<organism evidence="1">
    <name type="scientific">marine metagenome</name>
    <dbReference type="NCBI Taxonomy" id="408172"/>
    <lineage>
        <taxon>unclassified sequences</taxon>
        <taxon>metagenomes</taxon>
        <taxon>ecological metagenomes</taxon>
    </lineage>
</organism>
<sequence length="85" mass="9435">VNVQIVKLISGEELIGEFNDSTNVITSPVVMIPVNNEKIAFSPWMPYAENKEFILKENIIMTVAQPSKLIANEWNKAFGSGLISL</sequence>
<reference evidence="1" key="1">
    <citation type="submission" date="2018-05" db="EMBL/GenBank/DDBJ databases">
        <authorList>
            <person name="Lanie J.A."/>
            <person name="Ng W.-L."/>
            <person name="Kazmierczak K.M."/>
            <person name="Andrzejewski T.M."/>
            <person name="Davidsen T.M."/>
            <person name="Wayne K.J."/>
            <person name="Tettelin H."/>
            <person name="Glass J.I."/>
            <person name="Rusch D."/>
            <person name="Podicherti R."/>
            <person name="Tsui H.-C.T."/>
            <person name="Winkler M.E."/>
        </authorList>
    </citation>
    <scope>NUCLEOTIDE SEQUENCE</scope>
</reference>
<evidence type="ECO:0000313" key="1">
    <source>
        <dbReference type="EMBL" id="SVA66068.1"/>
    </source>
</evidence>